<evidence type="ECO:0000256" key="2">
    <source>
        <dbReference type="ARBA" id="ARBA00022448"/>
    </source>
</evidence>
<keyword evidence="3" id="KW-0256">Endoplasmic reticulum</keyword>
<gene>
    <name evidence="6" type="primary">LOC104608113</name>
</gene>
<keyword evidence="5" id="KW-1185">Reference proteome</keyword>
<dbReference type="STRING" id="4432.A0A1U8AZT5"/>
<dbReference type="Pfam" id="PF08314">
    <property type="entry name" value="Sec39"/>
    <property type="match status" value="2"/>
</dbReference>
<dbReference type="PANTHER" id="PTHR15922">
    <property type="entry name" value="NEUROBLASTOMA-AMPLIFIED SEQUENCE"/>
    <property type="match status" value="1"/>
</dbReference>
<dbReference type="Proteomes" id="UP000189703">
    <property type="component" value="Unplaced"/>
</dbReference>
<dbReference type="GeneID" id="104608113"/>
<dbReference type="GO" id="GO:0000149">
    <property type="term" value="F:SNARE binding"/>
    <property type="evidence" value="ECO:0000318"/>
    <property type="project" value="GO_Central"/>
</dbReference>
<dbReference type="GO" id="GO:0006890">
    <property type="term" value="P:retrograde vesicle-mediated transport, Golgi to endoplasmic reticulum"/>
    <property type="evidence" value="ECO:0000318"/>
    <property type="project" value="GO_Central"/>
</dbReference>
<dbReference type="InterPro" id="IPR036322">
    <property type="entry name" value="WD40_repeat_dom_sf"/>
</dbReference>
<dbReference type="RefSeq" id="XP_010272298.1">
    <property type="nucleotide sequence ID" value="XM_010273996.2"/>
</dbReference>
<comment type="subcellular location">
    <subcellularLocation>
        <location evidence="1">Endoplasmic reticulum</location>
    </subcellularLocation>
</comment>
<protein>
    <submittedName>
        <fullName evidence="6">MAG2-interacting protein 2 isoform X1</fullName>
    </submittedName>
</protein>
<dbReference type="GO" id="GO:0015031">
    <property type="term" value="P:protein transport"/>
    <property type="evidence" value="ECO:0007669"/>
    <property type="project" value="UniProtKB-KW"/>
</dbReference>
<dbReference type="OrthoDB" id="19988at2759"/>
<dbReference type="OMA" id="WGKLISF"/>
<dbReference type="KEGG" id="nnu:104608113"/>
<dbReference type="eggNOG" id="KOG1797">
    <property type="taxonomic scope" value="Eukaryota"/>
</dbReference>
<dbReference type="SUPFAM" id="SSF50978">
    <property type="entry name" value="WD40 repeat-like"/>
    <property type="match status" value="1"/>
</dbReference>
<proteinExistence type="predicted"/>
<dbReference type="InterPro" id="IPR013244">
    <property type="entry name" value="Sec39_domain"/>
</dbReference>
<sequence length="2410" mass="272453">MEESVIEVLYETRCHASRPFVSNYPPQQLNEGNKGGLLSLIGLSQLKEKWDKYKNPKRLNKLVSLFISPSGEYVAIAVGSQITILQKGDDYKEPCGSFTIDKVAAFRHGAWSESHDVLGVIDEMNVLYFIKSNGEEITRVTKGQLKAPVPIIGLFAENDPGAKSSLCRFNILTSDGALHPIEVSRQPNVSVSSIATSNNHSTLKKHFPQDISCVDFHPELSLLVIVGTTENYRGNSGSYYLSLWRRTMNLDLELLFCSSHFEGFFSAPKGFVGHLTTPKVLMSPKGNYVAVLDLKGGLDIFNLDHQYRSLSVIDLGEKSYSEQTNVPNARNRCFTDVIDFTWWSNHIVILAKRNGALTMIDIPGGIKLLENDPVFSMPVLERAQQSHGHVFILDSIPSNKKYSQVQEENESHGRFDQLDIFKFSWSLMSLSEKSVSEMYNILLSRQEYQAAMNFANRHGLDKDEIFKSQWLQSECGRNEINMFLSNIKDQGFVLSECLDKVGVSEDAVKALLAYGLHITDQYRFSELEDDECSQIWDFRMVRLQLLQFRDRLETFIGINMGRFSVQEYSKFRTVLLNEVAINLAENGKIGALNLLFKRHPYSLAPYLLDILAAIPETVPVQTYAQLLPGRSPTTVSLREKDWVECEKTVSYIKKFTKDQGSAAKIRTEPIVKQCFGFVWPSVDELHMWYKKRSRDIDSSSGQLENCLCMVEFACHKGIVELQQFHDDVSYLHNLIYTNGSDEEINITMNLATWEQLPDYEKFKMMLKGVKDDKIVERLREKAILFMKHRSPAKVSASEGQIIDDQKHSDSFLVRWLIDAASENKLDICFMVIEEGCGDFQTSSFFRDEVEAVECTLKCIYVCTLTDKWNAMDSILSKLPQIRATDTHTESLERRIKLAKGHVETGRLLAYYQVPKPMSFFLEASSDEKCVKQILRLILSKFGRRHPGRSDNDWANMWRDMQCFQEKAFPFLDIEYLLTEFCRGLLKAGKFSLARNYLKGTGTVALATERAESLVIQAAKDYFFSASSLACTEIWKAKECLSIFPSSKAVKEEADIIDALTIKLPNLGVTLLPMQFKQISNKMEIIKMAITSQSGAYLNVDELIEIAKLLGLRSQDQIAAVQEAVAREAAVAGDLQLAFDLCLVLARTGHGAIWDLCAAIARGPVLENMEISSRRQLLGFALSHCDEQSVGELLHAWKDLDIQSQCESLIILTGTNPQDVSIQDSSISSVSAHNTEDKVDLRNCSGVVEHTNNEVHFRSIKNMLSTVAKELPIKEWTNWDSFLRENGKILSFAALQLPWLLELSRGVEYGKTSIPSAKNPDAKQYISVRTQAVVCILSWLARNNIAPSDNLIGSLAKSVMEPPFTEDEDILGCSFLLNLVDAFNGVEIIEEQLRSREKYHEICSIMNMGMVYSSLHNASVECRGPIQRRELLLGKFQEKHTPLSSDEIIMIDKEQSTFWREWKSKLEEKKHIADRSRELEQIIPGVETARFLSGDLDYIGSVIFSLIDSVKLERKTILKDVLKLADTYGLNHTKVLLRFLCCVLISEVWANDDVASEISDYKDELLACSADLVNAISSIVYPAIDGRNKQRLGYIYSILSECYLQINGAKEPLSLMHHDSSHTPSVSLSQFYKVLEQECGRVSFIKNLDFKNVAGLGGLNFECFKDEIYNHIDEFNVEALAKMVQTLATVYTNSGCLMTWQDVYKHYVLRLLTSMENRLEMNIHLDKPDNFQSFLIELEQNYDVCRIYIRALSQADALDIMRRYYTLSIPHSGSSMNQSSDLAWFDCLILVLNFWIRMTDDMQEIASQESSLDEIPKFNPECLFKCLKVFVNLVMEEIVLEDQGWATVHSYVNHRLIDVSLFEVFSFCRAMIVSGCEFVAIAAVFSEAVAQYLTSSTLGSDSVCNLDSLQKLPHLYVNILNSLLFDLTTEFLDHKNLHHLLSSLSKLEGDLDDLKSVRYAVWERLVAFSDNMEQQNQVRVYALELMQSIMGRKLKGLSTELLSDVQPWEGWDELHCTTANSETANQGEPNYSDVSNKFTSTLVSLKSTQLAEAISPGIEITPDDLLTIDSAVSCFLNLSKASTTEAHVNALQMILGEWDGIFTIGRHEEDSGEASGAGNNWSTDGWDEGWESFQEEDSVEKEGRKERGISVHPLHICWMELIRKLVMLSRFADVLELMDESISKSNGVLLDEDGAWSMSQLISSMDCFAALKMVLLLPYEAIRLQCLSTVESKLKEGIPNMTSGDYELFVLILSSRTISTIANNSSYSTTFSYVCYLVGHFSHLCQESQLSQIKGGWKERNKSNENDALLLFRRVLFPCFISELVKVNQQFLAGIIVSKFMHTHPSLSLINIAEASLRRYLEGQVHLEQCANSHFEEIGSYRSLRNSVSSLRNKLESVIQSALSCLSTNVK</sequence>
<evidence type="ECO:0000256" key="1">
    <source>
        <dbReference type="ARBA" id="ARBA00004240"/>
    </source>
</evidence>
<evidence type="ECO:0000313" key="5">
    <source>
        <dbReference type="Proteomes" id="UP000189703"/>
    </source>
</evidence>
<accession>A0A1U8AZT5</accession>
<evidence type="ECO:0000256" key="3">
    <source>
        <dbReference type="ARBA" id="ARBA00022824"/>
    </source>
</evidence>
<keyword evidence="2" id="KW-0813">Transport</keyword>
<dbReference type="GO" id="GO:0070939">
    <property type="term" value="C:Dsl1/NZR complex"/>
    <property type="evidence" value="ECO:0000318"/>
    <property type="project" value="GO_Central"/>
</dbReference>
<evidence type="ECO:0000313" key="6">
    <source>
        <dbReference type="RefSeq" id="XP_010272298.1"/>
    </source>
</evidence>
<dbReference type="FunCoup" id="A0A1U8AZT5">
    <property type="interactions" value="3763"/>
</dbReference>
<keyword evidence="4" id="KW-0653">Protein transport</keyword>
<dbReference type="PANTHER" id="PTHR15922:SF2">
    <property type="entry name" value="NBAS SUBUNIT OF NRZ TETHERING COMPLEX"/>
    <property type="match status" value="1"/>
</dbReference>
<reference evidence="6" key="1">
    <citation type="submission" date="2025-08" db="UniProtKB">
        <authorList>
            <consortium name="RefSeq"/>
        </authorList>
    </citation>
    <scope>IDENTIFICATION</scope>
</reference>
<evidence type="ECO:0000256" key="4">
    <source>
        <dbReference type="ARBA" id="ARBA00022927"/>
    </source>
</evidence>
<organism evidence="5 6">
    <name type="scientific">Nelumbo nucifera</name>
    <name type="common">Sacred lotus</name>
    <dbReference type="NCBI Taxonomy" id="4432"/>
    <lineage>
        <taxon>Eukaryota</taxon>
        <taxon>Viridiplantae</taxon>
        <taxon>Streptophyta</taxon>
        <taxon>Embryophyta</taxon>
        <taxon>Tracheophyta</taxon>
        <taxon>Spermatophyta</taxon>
        <taxon>Magnoliopsida</taxon>
        <taxon>Proteales</taxon>
        <taxon>Nelumbonaceae</taxon>
        <taxon>Nelumbo</taxon>
    </lineage>
</organism>
<name>A0A1U8AZT5_NELNU</name>